<comment type="catalytic activity">
    <reaction evidence="1">
        <text>ATP + protein L-histidine = ADP + protein N-phospho-L-histidine.</text>
        <dbReference type="EC" id="2.7.13.3"/>
    </reaction>
</comment>
<dbReference type="EC" id="2.7.13.3" evidence="2"/>
<keyword evidence="9" id="KW-0472">Membrane</keyword>
<dbReference type="Proteomes" id="UP000886667">
    <property type="component" value="Unassembled WGS sequence"/>
</dbReference>
<dbReference type="InterPro" id="IPR050482">
    <property type="entry name" value="Sensor_HK_TwoCompSys"/>
</dbReference>
<dbReference type="GO" id="GO:0016020">
    <property type="term" value="C:membrane"/>
    <property type="evidence" value="ECO:0007669"/>
    <property type="project" value="InterPro"/>
</dbReference>
<proteinExistence type="predicted"/>
<evidence type="ECO:0000313" key="11">
    <source>
        <dbReference type="EMBL" id="MCG7947810.1"/>
    </source>
</evidence>
<sequence>MDNNIHYNASQYREEYQLAKRFGVISFIAIILIAIVILFMFRYETARIIQDSTKQSNESLTIATEYTLNDHFVMYLNLMKLNDKKPGEMPLEPMLERALQRMIRDTNVDRVKLYERSGKVAYSSRADALDDDDEDNDAFKLALSGSPQTVLNYRDSFSIFTTDDHDVNLVQTYVPIRTNENSPVMGVMEVYYDISDYVSNAMRAIIIMMSVTMLLMLFLYTFLLMHIKRSERIIEAQNRITREKKAMLEFLTAKMINAQEDEKKRIAFELHEDVVQTLSGVKMQLEKYILQFDKQDEGSDSDQLTTVIIPTLQNAAHKIRAVALDLRPPSLDDFGLKAALNSLVSECHTITTGVQITVDISVNEELISQDQKSILYRMFKDTLKAICFDEKIDGEVIITLNNVDDLLQLQAKIINKQNNLNYNGQLPGFFVAMQEKTILSGGEFFVIELSEALLEVKAVWSY</sequence>
<dbReference type="PANTHER" id="PTHR24421">
    <property type="entry name" value="NITRATE/NITRITE SENSOR PROTEIN NARX-RELATED"/>
    <property type="match status" value="1"/>
</dbReference>
<dbReference type="GO" id="GO:0005524">
    <property type="term" value="F:ATP binding"/>
    <property type="evidence" value="ECO:0007669"/>
    <property type="project" value="UniProtKB-KW"/>
</dbReference>
<name>A0A9E4N4Q5_9GAMM</name>
<keyword evidence="5" id="KW-0547">Nucleotide-binding</keyword>
<protein>
    <recommendedName>
        <fullName evidence="2">histidine kinase</fullName>
        <ecNumber evidence="2">2.7.13.3</ecNumber>
    </recommendedName>
</protein>
<evidence type="ECO:0000256" key="9">
    <source>
        <dbReference type="SAM" id="Phobius"/>
    </source>
</evidence>
<keyword evidence="7" id="KW-0067">ATP-binding</keyword>
<dbReference type="GO" id="GO:0000155">
    <property type="term" value="F:phosphorelay sensor kinase activity"/>
    <property type="evidence" value="ECO:0007669"/>
    <property type="project" value="InterPro"/>
</dbReference>
<dbReference type="GO" id="GO:0046983">
    <property type="term" value="F:protein dimerization activity"/>
    <property type="evidence" value="ECO:0007669"/>
    <property type="project" value="InterPro"/>
</dbReference>
<reference evidence="11" key="1">
    <citation type="journal article" date="2021" name="Proc. Natl. Acad. Sci. U.S.A.">
        <title>Global biogeography of chemosynthetic symbionts reveals both localized and globally distributed symbiont groups. .</title>
        <authorList>
            <person name="Osvatic J.T."/>
            <person name="Wilkins L.G.E."/>
            <person name="Leibrecht L."/>
            <person name="Leray M."/>
            <person name="Zauner S."/>
            <person name="Polzin J."/>
            <person name="Camacho Y."/>
            <person name="Gros O."/>
            <person name="van Gils J.A."/>
            <person name="Eisen J.A."/>
            <person name="Petersen J.M."/>
            <person name="Yuen B."/>
        </authorList>
    </citation>
    <scope>NUCLEOTIDE SEQUENCE</scope>
    <source>
        <strain evidence="11">MAGclacostrist064TRANS</strain>
    </source>
</reference>
<keyword evidence="6 11" id="KW-0418">Kinase</keyword>
<dbReference type="InterPro" id="IPR011712">
    <property type="entry name" value="Sig_transdc_His_kin_sub3_dim/P"/>
</dbReference>
<evidence type="ECO:0000256" key="4">
    <source>
        <dbReference type="ARBA" id="ARBA00022679"/>
    </source>
</evidence>
<organism evidence="11 12">
    <name type="scientific">Candidatus Thiodiazotropha taylori</name>
    <dbReference type="NCBI Taxonomy" id="2792791"/>
    <lineage>
        <taxon>Bacteria</taxon>
        <taxon>Pseudomonadati</taxon>
        <taxon>Pseudomonadota</taxon>
        <taxon>Gammaproteobacteria</taxon>
        <taxon>Chromatiales</taxon>
        <taxon>Sedimenticolaceae</taxon>
        <taxon>Candidatus Thiodiazotropha</taxon>
    </lineage>
</organism>
<dbReference type="PANTHER" id="PTHR24421:SF10">
    <property type="entry name" value="NITRATE_NITRITE SENSOR PROTEIN NARQ"/>
    <property type="match status" value="1"/>
</dbReference>
<evidence type="ECO:0000256" key="2">
    <source>
        <dbReference type="ARBA" id="ARBA00012438"/>
    </source>
</evidence>
<evidence type="ECO:0000256" key="8">
    <source>
        <dbReference type="ARBA" id="ARBA00023012"/>
    </source>
</evidence>
<keyword evidence="8" id="KW-0902">Two-component regulatory system</keyword>
<evidence type="ECO:0000256" key="7">
    <source>
        <dbReference type="ARBA" id="ARBA00022840"/>
    </source>
</evidence>
<evidence type="ECO:0000313" key="12">
    <source>
        <dbReference type="Proteomes" id="UP000886667"/>
    </source>
</evidence>
<dbReference type="AlphaFoldDB" id="A0A9E4N4Q5"/>
<evidence type="ECO:0000256" key="5">
    <source>
        <dbReference type="ARBA" id="ARBA00022741"/>
    </source>
</evidence>
<dbReference type="EMBL" id="JAEPCM010000565">
    <property type="protein sequence ID" value="MCG7947810.1"/>
    <property type="molecule type" value="Genomic_DNA"/>
</dbReference>
<keyword evidence="4" id="KW-0808">Transferase</keyword>
<evidence type="ECO:0000256" key="1">
    <source>
        <dbReference type="ARBA" id="ARBA00000085"/>
    </source>
</evidence>
<feature type="domain" description="Signal transduction histidine kinase subgroup 3 dimerisation and phosphoacceptor" evidence="10">
    <location>
        <begin position="262"/>
        <end position="331"/>
    </location>
</feature>
<accession>A0A9E4N4Q5</accession>
<gene>
    <name evidence="11" type="ORF">JAZ07_15820</name>
</gene>
<comment type="caution">
    <text evidence="11">The sequence shown here is derived from an EMBL/GenBank/DDBJ whole genome shotgun (WGS) entry which is preliminary data.</text>
</comment>
<evidence type="ECO:0000256" key="6">
    <source>
        <dbReference type="ARBA" id="ARBA00022777"/>
    </source>
</evidence>
<feature type="transmembrane region" description="Helical" evidence="9">
    <location>
        <begin position="204"/>
        <end position="225"/>
    </location>
</feature>
<keyword evidence="3" id="KW-0597">Phosphoprotein</keyword>
<dbReference type="Pfam" id="PF07730">
    <property type="entry name" value="HisKA_3"/>
    <property type="match status" value="1"/>
</dbReference>
<evidence type="ECO:0000256" key="3">
    <source>
        <dbReference type="ARBA" id="ARBA00022553"/>
    </source>
</evidence>
<feature type="transmembrane region" description="Helical" evidence="9">
    <location>
        <begin position="22"/>
        <end position="41"/>
    </location>
</feature>
<dbReference type="Gene3D" id="1.20.5.1930">
    <property type="match status" value="1"/>
</dbReference>
<keyword evidence="9" id="KW-0812">Transmembrane</keyword>
<evidence type="ECO:0000259" key="10">
    <source>
        <dbReference type="Pfam" id="PF07730"/>
    </source>
</evidence>
<keyword evidence="9" id="KW-1133">Transmembrane helix</keyword>